<evidence type="ECO:0000313" key="5">
    <source>
        <dbReference type="EMBL" id="EXG82259.1"/>
    </source>
</evidence>
<dbReference type="Gene3D" id="1.10.10.60">
    <property type="entry name" value="Homeodomain-like"/>
    <property type="match status" value="1"/>
</dbReference>
<gene>
    <name evidence="5" type="ORF">CryarDRAFT_3424</name>
</gene>
<reference evidence="5 6" key="1">
    <citation type="submission" date="2013-07" db="EMBL/GenBank/DDBJ databases">
        <authorList>
            <consortium name="DOE Joint Genome Institute"/>
            <person name="Eisen J."/>
            <person name="Huntemann M."/>
            <person name="Han J."/>
            <person name="Chen A."/>
            <person name="Kyrpides N."/>
            <person name="Mavromatis K."/>
            <person name="Markowitz V."/>
            <person name="Palaniappan K."/>
            <person name="Ivanova N."/>
            <person name="Schaumberg A."/>
            <person name="Pati A."/>
            <person name="Liolios K."/>
            <person name="Nordberg H.P."/>
            <person name="Cantor M.N."/>
            <person name="Hua S.X."/>
            <person name="Woyke T."/>
        </authorList>
    </citation>
    <scope>NUCLEOTIDE SEQUENCE [LARGE SCALE GENOMIC DNA]</scope>
    <source>
        <strain evidence="5 6">DSM 44712</strain>
    </source>
</reference>
<dbReference type="SMART" id="SM00342">
    <property type="entry name" value="HTH_ARAC"/>
    <property type="match status" value="1"/>
</dbReference>
<dbReference type="Gene3D" id="3.30.450.20">
    <property type="entry name" value="PAS domain"/>
    <property type="match status" value="1"/>
</dbReference>
<dbReference type="RefSeq" id="WP_051570399.1">
    <property type="nucleotide sequence ID" value="NZ_KK073874.1"/>
</dbReference>
<dbReference type="PROSITE" id="PS00041">
    <property type="entry name" value="HTH_ARAC_FAMILY_1"/>
    <property type="match status" value="1"/>
</dbReference>
<name>A0A010ZUC1_9ACTN</name>
<dbReference type="InterPro" id="IPR000014">
    <property type="entry name" value="PAS"/>
</dbReference>
<organism evidence="5 6">
    <name type="scientific">Cryptosporangium arvum DSM 44712</name>
    <dbReference type="NCBI Taxonomy" id="927661"/>
    <lineage>
        <taxon>Bacteria</taxon>
        <taxon>Bacillati</taxon>
        <taxon>Actinomycetota</taxon>
        <taxon>Actinomycetes</taxon>
        <taxon>Cryptosporangiales</taxon>
        <taxon>Cryptosporangiaceae</taxon>
        <taxon>Cryptosporangium</taxon>
    </lineage>
</organism>
<accession>A0A010ZUC1</accession>
<dbReference type="InterPro" id="IPR035965">
    <property type="entry name" value="PAS-like_dom_sf"/>
</dbReference>
<dbReference type="AlphaFoldDB" id="A0A010ZUC1"/>
<dbReference type="SUPFAM" id="SSF46689">
    <property type="entry name" value="Homeodomain-like"/>
    <property type="match status" value="1"/>
</dbReference>
<sequence length="259" mass="28696">MALGELSQQVLERLPRPVWVVDGGGEIAFANLAAAAELGWSDPHALNGLPSHETAHHRHPDGSDYARGDCRVLRRGTAFPYTPASDEWFIRRDGTMFPIAWACTPIELPGGPGMIVSFDDVSEQREQTRRHRGALWEAVRAELPHTRTTPDRDALLGRIRRFVAENATDPDLDPAALARAHHISLRLLQALFADSGSSPARFIRDQRLLEARRLLDEGESISRAGSLSGFPDPGTFTRAFRRRFGCTPSAFLNGYRTLP</sequence>
<dbReference type="OrthoDB" id="9799345at2"/>
<dbReference type="HOGENOM" id="CLU_1123580_0_0_11"/>
<dbReference type="InterPro" id="IPR050204">
    <property type="entry name" value="AraC_XylS_family_regulators"/>
</dbReference>
<evidence type="ECO:0000313" key="6">
    <source>
        <dbReference type="Proteomes" id="UP000021053"/>
    </source>
</evidence>
<dbReference type="EMBL" id="JFBT01000001">
    <property type="protein sequence ID" value="EXG82259.1"/>
    <property type="molecule type" value="Genomic_DNA"/>
</dbReference>
<dbReference type="GO" id="GO:0043565">
    <property type="term" value="F:sequence-specific DNA binding"/>
    <property type="evidence" value="ECO:0007669"/>
    <property type="project" value="InterPro"/>
</dbReference>
<proteinExistence type="predicted"/>
<dbReference type="Pfam" id="PF00989">
    <property type="entry name" value="PAS"/>
    <property type="match status" value="1"/>
</dbReference>
<keyword evidence="1" id="KW-0805">Transcription regulation</keyword>
<dbReference type="NCBIfam" id="TIGR00229">
    <property type="entry name" value="sensory_box"/>
    <property type="match status" value="1"/>
</dbReference>
<dbReference type="Pfam" id="PF12833">
    <property type="entry name" value="HTH_18"/>
    <property type="match status" value="1"/>
</dbReference>
<dbReference type="InterPro" id="IPR018062">
    <property type="entry name" value="HTH_AraC-typ_CS"/>
</dbReference>
<keyword evidence="3" id="KW-0804">Transcription</keyword>
<evidence type="ECO:0000259" key="4">
    <source>
        <dbReference type="PROSITE" id="PS01124"/>
    </source>
</evidence>
<protein>
    <submittedName>
        <fullName evidence="5">PAS domain S-box</fullName>
    </submittedName>
</protein>
<keyword evidence="6" id="KW-1185">Reference proteome</keyword>
<dbReference type="InterPro" id="IPR018060">
    <property type="entry name" value="HTH_AraC"/>
</dbReference>
<dbReference type="PROSITE" id="PS01124">
    <property type="entry name" value="HTH_ARAC_FAMILY_2"/>
    <property type="match status" value="1"/>
</dbReference>
<feature type="domain" description="HTH araC/xylS-type" evidence="4">
    <location>
        <begin position="157"/>
        <end position="254"/>
    </location>
</feature>
<dbReference type="PANTHER" id="PTHR46796">
    <property type="entry name" value="HTH-TYPE TRANSCRIPTIONAL ACTIVATOR RHAS-RELATED"/>
    <property type="match status" value="1"/>
</dbReference>
<dbReference type="Proteomes" id="UP000021053">
    <property type="component" value="Unassembled WGS sequence"/>
</dbReference>
<dbReference type="GO" id="GO:0003700">
    <property type="term" value="F:DNA-binding transcription factor activity"/>
    <property type="evidence" value="ECO:0007669"/>
    <property type="project" value="InterPro"/>
</dbReference>
<evidence type="ECO:0000256" key="1">
    <source>
        <dbReference type="ARBA" id="ARBA00023015"/>
    </source>
</evidence>
<evidence type="ECO:0000256" key="2">
    <source>
        <dbReference type="ARBA" id="ARBA00023125"/>
    </source>
</evidence>
<comment type="caution">
    <text evidence="5">The sequence shown here is derived from an EMBL/GenBank/DDBJ whole genome shotgun (WGS) entry which is preliminary data.</text>
</comment>
<dbReference type="SUPFAM" id="SSF55785">
    <property type="entry name" value="PYP-like sensor domain (PAS domain)"/>
    <property type="match status" value="1"/>
</dbReference>
<dbReference type="InterPro" id="IPR013767">
    <property type="entry name" value="PAS_fold"/>
</dbReference>
<dbReference type="InterPro" id="IPR009057">
    <property type="entry name" value="Homeodomain-like_sf"/>
</dbReference>
<evidence type="ECO:0000256" key="3">
    <source>
        <dbReference type="ARBA" id="ARBA00023163"/>
    </source>
</evidence>
<keyword evidence="2" id="KW-0238">DNA-binding</keyword>